<proteinExistence type="predicted"/>
<evidence type="ECO:0000313" key="2">
    <source>
        <dbReference type="Proteomes" id="UP000253915"/>
    </source>
</evidence>
<dbReference type="Proteomes" id="UP000253915">
    <property type="component" value="Unassembled WGS sequence"/>
</dbReference>
<protein>
    <submittedName>
        <fullName evidence="1">Uncharacterized protein</fullName>
    </submittedName>
</protein>
<gene>
    <name evidence="1" type="ORF">C1853_09430</name>
</gene>
<evidence type="ECO:0000313" key="1">
    <source>
        <dbReference type="EMBL" id="RDC37664.1"/>
    </source>
</evidence>
<name>A0ABD7GI60_EGGLN</name>
<reference evidence="1 2" key="1">
    <citation type="journal article" date="2018" name="Elife">
        <title>Discovery and characterization of a prevalent human gut bacterial enzyme sufficient for the inactivation of a family of plant toxins.</title>
        <authorList>
            <person name="Koppel N."/>
            <person name="Bisanz J.E."/>
            <person name="Pandelia M.E."/>
            <person name="Turnbaugh P.J."/>
            <person name="Balskus E.P."/>
        </authorList>
    </citation>
    <scope>NUCLEOTIDE SEQUENCE [LARGE SCALE GENOMIC DNA]</scope>
    <source>
        <strain evidence="1 2">16A</strain>
    </source>
</reference>
<comment type="caution">
    <text evidence="1">The sequence shown here is derived from an EMBL/GenBank/DDBJ whole genome shotgun (WGS) entry which is preliminary data.</text>
</comment>
<organism evidence="1 2">
    <name type="scientific">Eggerthella lenta</name>
    <name type="common">Eubacterium lentum</name>
    <dbReference type="NCBI Taxonomy" id="84112"/>
    <lineage>
        <taxon>Bacteria</taxon>
        <taxon>Bacillati</taxon>
        <taxon>Actinomycetota</taxon>
        <taxon>Coriobacteriia</taxon>
        <taxon>Eggerthellales</taxon>
        <taxon>Eggerthellaceae</taxon>
        <taxon>Eggerthella</taxon>
    </lineage>
</organism>
<accession>A0ABD7GI60</accession>
<dbReference type="AlphaFoldDB" id="A0ABD7GI60"/>
<dbReference type="EMBL" id="PPUQ01000011">
    <property type="protein sequence ID" value="RDC37664.1"/>
    <property type="molecule type" value="Genomic_DNA"/>
</dbReference>
<sequence>MRHAHNRWHTVFYVYKGNGSPEIIKHVISSFVFFYTPHIYARVAHVLQHAYNETVSGVFAARRFHSDTQQPIQYLLRRYTRKKIDVDAFCNGRFLRVKRDLVAIVAITVQRIAQVLALPSFAKHTTHRIFRALP</sequence>